<feature type="transmembrane region" description="Helical" evidence="5">
    <location>
        <begin position="44"/>
        <end position="63"/>
    </location>
</feature>
<keyword evidence="8" id="KW-1185">Reference proteome</keyword>
<proteinExistence type="predicted"/>
<feature type="transmembrane region" description="Helical" evidence="5">
    <location>
        <begin position="219"/>
        <end position="235"/>
    </location>
</feature>
<feature type="transmembrane region" description="Helical" evidence="5">
    <location>
        <begin position="347"/>
        <end position="364"/>
    </location>
</feature>
<reference evidence="7 8" key="1">
    <citation type="journal article" date="2013" name="Stand. Genomic Sci.">
        <title>Complete genome sequence of Dehalobacter restrictus PER-K23(T.).</title>
        <authorList>
            <person name="Kruse T."/>
            <person name="Maillard J."/>
            <person name="Goodwin L."/>
            <person name="Woyke T."/>
            <person name="Teshima H."/>
            <person name="Bruce D."/>
            <person name="Detter C."/>
            <person name="Tapia R."/>
            <person name="Han C."/>
            <person name="Huntemann M."/>
            <person name="Wei C.L."/>
            <person name="Han J."/>
            <person name="Chen A."/>
            <person name="Kyrpides N."/>
            <person name="Szeto E."/>
            <person name="Markowitz V."/>
            <person name="Ivanova N."/>
            <person name="Pagani I."/>
            <person name="Pati A."/>
            <person name="Pitluck S."/>
            <person name="Nolan M."/>
            <person name="Holliger C."/>
            <person name="Smidt H."/>
        </authorList>
    </citation>
    <scope>NUCLEOTIDE SEQUENCE [LARGE SCALE GENOMIC DNA]</scope>
    <source>
        <strain evidence="8">DSM 9455</strain>
    </source>
</reference>
<gene>
    <name evidence="7" type="ORF">DEHRE_09865</name>
</gene>
<dbReference type="PANTHER" id="PTHR37422">
    <property type="entry name" value="TEICHURONIC ACID BIOSYNTHESIS PROTEIN TUAE"/>
    <property type="match status" value="1"/>
</dbReference>
<sequence length="417" mass="47159">MESLFIEQQSIETKKELLLNYLAIASVSLYLINLYAHLSLYSTTIAKLAKIMFFVGIVLYIVLRKGNWNYKLSGYHVWWGAFLLVSIVFTLRAGTLFSSSFWQLVADQKNIIASLLIFEAIRSKQNLYRVLGLTAIIAGVSAAVFLVNTYGWTLSGSLSYTWVNRMPETLGDNPNVLGGMYAIAFVFGAFLLYKRKNFLYCLFLIPILIYILFTGSKRALLFLLLSIASLFILDLKSSFVVKLLKAFIIAILILILYNALMDIPLFYTVVGYRFEGMINSLTGQGSIDASTFERQMFISEGWEQFLSAPFSGHGYYTFPYINTVAYGKYAHNNYIELLADMGVTGLVVYYALPIWLLKGLYSIYKKSDDESKNLSILLIILIMVTLITDISFVSYMFPVTYVLFAVTAAFIKLYEGA</sequence>
<evidence type="ECO:0000256" key="5">
    <source>
        <dbReference type="SAM" id="Phobius"/>
    </source>
</evidence>
<evidence type="ECO:0000256" key="2">
    <source>
        <dbReference type="ARBA" id="ARBA00022692"/>
    </source>
</evidence>
<dbReference type="Pfam" id="PF04932">
    <property type="entry name" value="Wzy_C"/>
    <property type="match status" value="1"/>
</dbReference>
<keyword evidence="4 5" id="KW-0472">Membrane</keyword>
<organism evidence="7 8">
    <name type="scientific">Dehalobacter restrictus (strain DSM 9455 / PER-K23)</name>
    <dbReference type="NCBI Taxonomy" id="871738"/>
    <lineage>
        <taxon>Bacteria</taxon>
        <taxon>Bacillati</taxon>
        <taxon>Bacillota</taxon>
        <taxon>Clostridia</taxon>
        <taxon>Eubacteriales</taxon>
        <taxon>Desulfitobacteriaceae</taxon>
        <taxon>Dehalobacter</taxon>
    </lineage>
</organism>
<comment type="subcellular location">
    <subcellularLocation>
        <location evidence="1">Membrane</location>
        <topology evidence="1">Multi-pass membrane protein</topology>
    </subcellularLocation>
</comment>
<feature type="transmembrane region" description="Helical" evidence="5">
    <location>
        <begin position="75"/>
        <end position="94"/>
    </location>
</feature>
<evidence type="ECO:0000313" key="7">
    <source>
        <dbReference type="EMBL" id="AHF11390.1"/>
    </source>
</evidence>
<name>A0ABN4BWJ7_DEHRP</name>
<feature type="transmembrane region" description="Helical" evidence="5">
    <location>
        <begin position="173"/>
        <end position="192"/>
    </location>
</feature>
<evidence type="ECO:0000256" key="1">
    <source>
        <dbReference type="ARBA" id="ARBA00004141"/>
    </source>
</evidence>
<dbReference type="PANTHER" id="PTHR37422:SF17">
    <property type="entry name" value="O-ANTIGEN LIGASE"/>
    <property type="match status" value="1"/>
</dbReference>
<dbReference type="InterPro" id="IPR007016">
    <property type="entry name" value="O-antigen_ligase-rel_domated"/>
</dbReference>
<evidence type="ECO:0000256" key="3">
    <source>
        <dbReference type="ARBA" id="ARBA00022989"/>
    </source>
</evidence>
<feature type="transmembrane region" description="Helical" evidence="5">
    <location>
        <begin position="247"/>
        <end position="267"/>
    </location>
</feature>
<keyword evidence="2 5" id="KW-0812">Transmembrane</keyword>
<feature type="transmembrane region" description="Helical" evidence="5">
    <location>
        <begin position="130"/>
        <end position="153"/>
    </location>
</feature>
<accession>A0ABN4BWJ7</accession>
<feature type="transmembrane region" description="Helical" evidence="5">
    <location>
        <begin position="197"/>
        <end position="213"/>
    </location>
</feature>
<dbReference type="Proteomes" id="UP000018934">
    <property type="component" value="Chromosome"/>
</dbReference>
<feature type="transmembrane region" description="Helical" evidence="5">
    <location>
        <begin position="100"/>
        <end position="118"/>
    </location>
</feature>
<evidence type="ECO:0000313" key="8">
    <source>
        <dbReference type="Proteomes" id="UP000018934"/>
    </source>
</evidence>
<evidence type="ECO:0000259" key="6">
    <source>
        <dbReference type="Pfam" id="PF04932"/>
    </source>
</evidence>
<dbReference type="InterPro" id="IPR051533">
    <property type="entry name" value="WaaL-like"/>
</dbReference>
<feature type="transmembrane region" description="Helical" evidence="5">
    <location>
        <begin position="18"/>
        <end position="38"/>
    </location>
</feature>
<keyword evidence="3 5" id="KW-1133">Transmembrane helix</keyword>
<dbReference type="EMBL" id="CP007033">
    <property type="protein sequence ID" value="AHF11390.1"/>
    <property type="molecule type" value="Genomic_DNA"/>
</dbReference>
<protein>
    <recommendedName>
        <fullName evidence="6">O-antigen ligase-related domain-containing protein</fullName>
    </recommendedName>
</protein>
<evidence type="ECO:0000256" key="4">
    <source>
        <dbReference type="ARBA" id="ARBA00023136"/>
    </source>
</evidence>
<feature type="domain" description="O-antigen ligase-related" evidence="6">
    <location>
        <begin position="203"/>
        <end position="349"/>
    </location>
</feature>
<feature type="transmembrane region" description="Helical" evidence="5">
    <location>
        <begin position="376"/>
        <end position="397"/>
    </location>
</feature>